<evidence type="ECO:0000259" key="2">
    <source>
        <dbReference type="Pfam" id="PF14309"/>
    </source>
</evidence>
<dbReference type="AlphaFoldDB" id="A0A2N9FV46"/>
<sequence>MGREWPWGGTGRSSHSKSGGVGGEKDTSFSGCISTVFHFFDFHQFHFQQPSFNSTSILPQEPTIPKGVEAPRNSLESQEVSLSYITRKKEEEEENLDIQMGIQIKTSGSKAGAANDFSSEISNSPATKTPTLVARLMGLDHLPETHSPSSFSSTHSTPKPLSKSHSHPFHPRQPLQCRPRNSLEYNDITGTCSLPETPRISSARRSDVDHHHRLSLQINKENLSHSEDLEFSRFSYLRRKELRVDQDENNRSPSQYARQIVNQMKEKVSRKVGLDITNTINNRDSQFKSKKSSKGFNKIVEESSPSKQYYSSSTPSCSPRLRIFEPKTKPSTTPPPSTKDKALHSSKPLSLQSSPLNVKPKPQPLQHQGQKSIQKCKKSSTERFGQRLKKPPQTSDIIRNKQEEPFVHPSKTATRANTPDKKCKKTPLSNDLLHINVNVPTRLPVKKDPSPPATKIPQKQVFDAQESKCNSQLSSCSSHEYKQEATCMLEAQESRSNGAFTTGASVDEYEYVTNLLSCTGIDKDTVVSFTNWFSPYHPLDPSIFHQLEHSYHITTTSHELGYECNRKLLFHLVDEILAEILKPYINLKPWASSIGHDYYYHMQGSHLIDTLCVKIRSFPRANCRVLEDLDGLVDKDLKDLKVQSAMVFEEEGEGIVMEIEKDILDTLVHEMAMEFLEQMGHMVLNHSRDEMLLVGVWWDPQGLGICKVI</sequence>
<proteinExistence type="predicted"/>
<feature type="region of interest" description="Disordered" evidence="1">
    <location>
        <begin position="1"/>
        <end position="25"/>
    </location>
</feature>
<dbReference type="PANTHER" id="PTHR37751">
    <property type="entry name" value="LOW PROTEIN: M-PHASE INDUCER PHOSPHATASE-LIKE PROTEIN"/>
    <property type="match status" value="1"/>
</dbReference>
<dbReference type="InterPro" id="IPR032795">
    <property type="entry name" value="DUF3741-assoc"/>
</dbReference>
<dbReference type="EMBL" id="OIVN01001199">
    <property type="protein sequence ID" value="SPC91045.1"/>
    <property type="molecule type" value="Genomic_DNA"/>
</dbReference>
<evidence type="ECO:0008006" key="5">
    <source>
        <dbReference type="Google" id="ProtNLM"/>
    </source>
</evidence>
<feature type="region of interest" description="Disordered" evidence="1">
    <location>
        <begin position="303"/>
        <end position="406"/>
    </location>
</feature>
<reference evidence="4" key="1">
    <citation type="submission" date="2018-02" db="EMBL/GenBank/DDBJ databases">
        <authorList>
            <person name="Cohen D.B."/>
            <person name="Kent A.D."/>
        </authorList>
    </citation>
    <scope>NUCLEOTIDE SEQUENCE</scope>
</reference>
<feature type="compositionally biased region" description="Low complexity" evidence="1">
    <location>
        <begin position="303"/>
        <end position="319"/>
    </location>
</feature>
<dbReference type="Pfam" id="PF14309">
    <property type="entry name" value="DUF4378"/>
    <property type="match status" value="1"/>
</dbReference>
<evidence type="ECO:0000256" key="1">
    <source>
        <dbReference type="SAM" id="MobiDB-lite"/>
    </source>
</evidence>
<dbReference type="PANTHER" id="PTHR37751:SF1">
    <property type="entry name" value="LOW PROTEIN: M-PHASE INDUCER PHOSPHATASE-LIKE PROTEIN"/>
    <property type="match status" value="1"/>
</dbReference>
<organism evidence="4">
    <name type="scientific">Fagus sylvatica</name>
    <name type="common">Beechnut</name>
    <dbReference type="NCBI Taxonomy" id="28930"/>
    <lineage>
        <taxon>Eukaryota</taxon>
        <taxon>Viridiplantae</taxon>
        <taxon>Streptophyta</taxon>
        <taxon>Embryophyta</taxon>
        <taxon>Tracheophyta</taxon>
        <taxon>Spermatophyta</taxon>
        <taxon>Magnoliopsida</taxon>
        <taxon>eudicotyledons</taxon>
        <taxon>Gunneridae</taxon>
        <taxon>Pentapetalae</taxon>
        <taxon>rosids</taxon>
        <taxon>fabids</taxon>
        <taxon>Fagales</taxon>
        <taxon>Fagaceae</taxon>
        <taxon>Fagus</taxon>
    </lineage>
</organism>
<dbReference type="InterPro" id="IPR025486">
    <property type="entry name" value="DUF4378"/>
</dbReference>
<dbReference type="Pfam" id="PF14383">
    <property type="entry name" value="VARLMGL"/>
    <property type="match status" value="1"/>
</dbReference>
<feature type="region of interest" description="Disordered" evidence="1">
    <location>
        <begin position="143"/>
        <end position="181"/>
    </location>
</feature>
<feature type="compositionally biased region" description="Low complexity" evidence="1">
    <location>
        <begin position="345"/>
        <end position="356"/>
    </location>
</feature>
<accession>A0A2N9FV46</accession>
<feature type="compositionally biased region" description="Low complexity" evidence="1">
    <location>
        <begin position="145"/>
        <end position="158"/>
    </location>
</feature>
<name>A0A2N9FV46_FAGSY</name>
<protein>
    <recommendedName>
        <fullName evidence="5">DUF4378 domain-containing protein</fullName>
    </recommendedName>
</protein>
<evidence type="ECO:0000313" key="4">
    <source>
        <dbReference type="EMBL" id="SPC91045.1"/>
    </source>
</evidence>
<gene>
    <name evidence="4" type="ORF">FSB_LOCUS18927</name>
</gene>
<feature type="domain" description="DUF3741" evidence="3">
    <location>
        <begin position="118"/>
        <end position="147"/>
    </location>
</feature>
<feature type="domain" description="DUF4378" evidence="2">
    <location>
        <begin position="508"/>
        <end position="670"/>
    </location>
</feature>
<evidence type="ECO:0000259" key="3">
    <source>
        <dbReference type="Pfam" id="PF14383"/>
    </source>
</evidence>